<keyword evidence="1" id="KW-0472">Membrane</keyword>
<proteinExistence type="predicted"/>
<dbReference type="Proteomes" id="UP001459204">
    <property type="component" value="Unassembled WGS sequence"/>
</dbReference>
<evidence type="ECO:0000313" key="3">
    <source>
        <dbReference type="Proteomes" id="UP001459204"/>
    </source>
</evidence>
<keyword evidence="3" id="KW-1185">Reference proteome</keyword>
<evidence type="ECO:0000256" key="1">
    <source>
        <dbReference type="SAM" id="Phobius"/>
    </source>
</evidence>
<dbReference type="EMBL" id="JBBWWT010000011">
    <property type="protein sequence ID" value="MEL1266005.1"/>
    <property type="molecule type" value="Genomic_DNA"/>
</dbReference>
<keyword evidence="1" id="KW-1133">Transmembrane helix</keyword>
<protein>
    <submittedName>
        <fullName evidence="2">DUF6498-containing protein</fullName>
    </submittedName>
</protein>
<dbReference type="InterPro" id="IPR045466">
    <property type="entry name" value="DUF6498"/>
</dbReference>
<dbReference type="Pfam" id="PF20108">
    <property type="entry name" value="DUF6498"/>
    <property type="match status" value="1"/>
</dbReference>
<dbReference type="RefSeq" id="WP_341727177.1">
    <property type="nucleotide sequence ID" value="NZ_JBBWWT010000011.1"/>
</dbReference>
<gene>
    <name evidence="2" type="ORF">AAD027_16750</name>
</gene>
<keyword evidence="1" id="KW-0812">Transmembrane</keyword>
<feature type="transmembrane region" description="Helical" evidence="1">
    <location>
        <begin position="153"/>
        <end position="176"/>
    </location>
</feature>
<evidence type="ECO:0000313" key="2">
    <source>
        <dbReference type="EMBL" id="MEL1266005.1"/>
    </source>
</evidence>
<accession>A0ABU9J432</accession>
<reference evidence="2 3" key="1">
    <citation type="submission" date="2024-04" db="EMBL/GenBank/DDBJ databases">
        <title>Draft genome sequence of Pseudoxanthomonas putridarboris WD12.</title>
        <authorList>
            <person name="Oh J."/>
        </authorList>
    </citation>
    <scope>NUCLEOTIDE SEQUENCE [LARGE SCALE GENOMIC DNA]</scope>
    <source>
        <strain evidence="2 3">WD12</strain>
    </source>
</reference>
<name>A0ABU9J432_9GAMM</name>
<sequence>MRPSALGLLASNALTLLLALAFDWETGWLIWPYWIQSVVIGFYARHRMLALHDFTTEGFTSNGRRVSEDEAGKRSTANFFALHYGFFHAGYLAFLCAQHPVGSPRDIALLALCGLSFVYSQRQTYAAQHAADVRGKPSLGALMLLPYLRILPMHLIILVGGTTGTGAAVMVVFTALKTASDLAMDSLDRRLAERAAERARADAG</sequence>
<organism evidence="2 3">
    <name type="scientific">Pseudoxanthomonas putridarboris</name>
    <dbReference type="NCBI Taxonomy" id="752605"/>
    <lineage>
        <taxon>Bacteria</taxon>
        <taxon>Pseudomonadati</taxon>
        <taxon>Pseudomonadota</taxon>
        <taxon>Gammaproteobacteria</taxon>
        <taxon>Lysobacterales</taxon>
        <taxon>Lysobacteraceae</taxon>
        <taxon>Pseudoxanthomonas</taxon>
    </lineage>
</organism>
<comment type="caution">
    <text evidence="2">The sequence shown here is derived from an EMBL/GenBank/DDBJ whole genome shotgun (WGS) entry which is preliminary data.</text>
</comment>